<feature type="transmembrane region" description="Helical" evidence="2">
    <location>
        <begin position="59"/>
        <end position="89"/>
    </location>
</feature>
<dbReference type="EMBL" id="FN554974">
    <property type="protein sequence ID" value="CBH16931.1"/>
    <property type="molecule type" value="Genomic_DNA"/>
</dbReference>
<proteinExistence type="predicted"/>
<dbReference type="Proteomes" id="UP000002316">
    <property type="component" value="Chromosome 11"/>
</dbReference>
<dbReference type="GeneID" id="23867452"/>
<keyword evidence="2" id="KW-0812">Transmembrane</keyword>
<keyword evidence="2" id="KW-0472">Membrane</keyword>
<reference evidence="4" key="1">
    <citation type="journal article" date="2010" name="PLoS Negl. Trop. Dis.">
        <title>The genome sequence of Trypanosoma brucei gambiense, causative agent of chronic human african trypanosomiasis.</title>
        <authorList>
            <person name="Jackson A.P."/>
            <person name="Sanders M."/>
            <person name="Berry A."/>
            <person name="McQuillan J."/>
            <person name="Aslett M.A."/>
            <person name="Quail M.A."/>
            <person name="Chukualim B."/>
            <person name="Capewell P."/>
            <person name="MacLeod A."/>
            <person name="Melville S.E."/>
            <person name="Gibson W."/>
            <person name="Barry J.D."/>
            <person name="Berriman M."/>
            <person name="Hertz-Fowler C."/>
        </authorList>
    </citation>
    <scope>NUCLEOTIDE SEQUENCE [LARGE SCALE GENOMIC DNA]</scope>
    <source>
        <strain evidence="4">MHOM/CI/86/DAL972</strain>
    </source>
</reference>
<protein>
    <submittedName>
        <fullName evidence="3">Uncharacterized protein</fullName>
    </submittedName>
</protein>
<evidence type="ECO:0000313" key="4">
    <source>
        <dbReference type="Proteomes" id="UP000002316"/>
    </source>
</evidence>
<dbReference type="KEGG" id="tbg:TbgDal_XI460"/>
<dbReference type="RefSeq" id="XP_011779195.1">
    <property type="nucleotide sequence ID" value="XM_011780893.1"/>
</dbReference>
<feature type="region of interest" description="Disordered" evidence="1">
    <location>
        <begin position="1"/>
        <end position="20"/>
    </location>
</feature>
<gene>
    <name evidence="3" type="ORF">TbgDal_XI460</name>
</gene>
<sequence>MRCYVTHGVKETPPPPPPLSSSCHKKNTQHLHLIPFLTSIHNSHPIKTRQLIHINFLPFLLFFFFFLFFFVTLFVCLFVCFCFCFCLTFPPHPHIHIHNCISYM</sequence>
<accession>D0A5I0</accession>
<organism evidence="3 4">
    <name type="scientific">Trypanosoma brucei gambiense (strain MHOM/CI/86/DAL972)</name>
    <dbReference type="NCBI Taxonomy" id="679716"/>
    <lineage>
        <taxon>Eukaryota</taxon>
        <taxon>Discoba</taxon>
        <taxon>Euglenozoa</taxon>
        <taxon>Kinetoplastea</taxon>
        <taxon>Metakinetoplastina</taxon>
        <taxon>Trypanosomatida</taxon>
        <taxon>Trypanosomatidae</taxon>
        <taxon>Trypanosoma</taxon>
    </lineage>
</organism>
<dbReference type="AlphaFoldDB" id="D0A5I0"/>
<keyword evidence="2" id="KW-1133">Transmembrane helix</keyword>
<evidence type="ECO:0000313" key="3">
    <source>
        <dbReference type="EMBL" id="CBH16931.1"/>
    </source>
</evidence>
<dbReference type="PROSITE" id="PS51257">
    <property type="entry name" value="PROKAR_LIPOPROTEIN"/>
    <property type="match status" value="1"/>
</dbReference>
<name>D0A5I0_TRYB9</name>
<evidence type="ECO:0000256" key="1">
    <source>
        <dbReference type="SAM" id="MobiDB-lite"/>
    </source>
</evidence>
<evidence type="ECO:0000256" key="2">
    <source>
        <dbReference type="SAM" id="Phobius"/>
    </source>
</evidence>